<reference evidence="12 13" key="1">
    <citation type="submission" date="2015-04" db="EMBL/GenBank/DDBJ databases">
        <authorList>
            <person name="Syromyatnikov M.Y."/>
            <person name="Popov V.N."/>
        </authorList>
    </citation>
    <scope>NUCLEOTIDE SEQUENCE [LARGE SCALE GENOMIC DNA]</scope>
</reference>
<proteinExistence type="inferred from homology"/>
<dbReference type="Proteomes" id="UP000183832">
    <property type="component" value="Unassembled WGS sequence"/>
</dbReference>
<evidence type="ECO:0000313" key="12">
    <source>
        <dbReference type="EMBL" id="CRK88531.1"/>
    </source>
</evidence>
<keyword evidence="7" id="KW-0482">Metalloprotease</keyword>
<evidence type="ECO:0000256" key="1">
    <source>
        <dbReference type="ARBA" id="ARBA00001947"/>
    </source>
</evidence>
<gene>
    <name evidence="12" type="primary">similar to Nardilysin</name>
    <name evidence="12" type="ORF">CLUMA_CG002308</name>
</gene>
<evidence type="ECO:0000259" key="11">
    <source>
        <dbReference type="Pfam" id="PF16187"/>
    </source>
</evidence>
<evidence type="ECO:0000256" key="4">
    <source>
        <dbReference type="ARBA" id="ARBA00022723"/>
    </source>
</evidence>
<dbReference type="Pfam" id="PF05193">
    <property type="entry name" value="Peptidase_M16_C"/>
    <property type="match status" value="2"/>
</dbReference>
<dbReference type="PANTHER" id="PTHR43690:SF18">
    <property type="entry name" value="INSULIN-DEGRADING ENZYME-RELATED"/>
    <property type="match status" value="1"/>
</dbReference>
<dbReference type="InterPro" id="IPR011249">
    <property type="entry name" value="Metalloenz_LuxS/M16"/>
</dbReference>
<keyword evidence="3" id="KW-0645">Protease</keyword>
<dbReference type="EMBL" id="CVRI01000008">
    <property type="protein sequence ID" value="CRK88531.1"/>
    <property type="molecule type" value="Genomic_DNA"/>
</dbReference>
<comment type="similarity">
    <text evidence="2 8">Belongs to the peptidase M16 family.</text>
</comment>
<evidence type="ECO:0000256" key="5">
    <source>
        <dbReference type="ARBA" id="ARBA00022801"/>
    </source>
</evidence>
<dbReference type="PANTHER" id="PTHR43690">
    <property type="entry name" value="NARDILYSIN"/>
    <property type="match status" value="1"/>
</dbReference>
<dbReference type="SUPFAM" id="SSF63411">
    <property type="entry name" value="LuxS/MPP-like metallohydrolase"/>
    <property type="match status" value="4"/>
</dbReference>
<dbReference type="InterPro" id="IPR001431">
    <property type="entry name" value="Pept_M16_Zn_BS"/>
</dbReference>
<evidence type="ECO:0000256" key="3">
    <source>
        <dbReference type="ARBA" id="ARBA00022670"/>
    </source>
</evidence>
<accession>A0A1J1HKS5</accession>
<evidence type="ECO:0000256" key="7">
    <source>
        <dbReference type="ARBA" id="ARBA00023049"/>
    </source>
</evidence>
<feature type="domain" description="Peptidase M16 C-terminal" evidence="10">
    <location>
        <begin position="224"/>
        <end position="396"/>
    </location>
</feature>
<dbReference type="STRING" id="568069.A0A1J1HKS5"/>
<protein>
    <submittedName>
        <fullName evidence="12">CLUMA_CG002308, isoform A</fullName>
    </submittedName>
</protein>
<dbReference type="InterPro" id="IPR032632">
    <property type="entry name" value="Peptidase_M16_M"/>
</dbReference>
<dbReference type="GO" id="GO:0004222">
    <property type="term" value="F:metalloendopeptidase activity"/>
    <property type="evidence" value="ECO:0007669"/>
    <property type="project" value="InterPro"/>
</dbReference>
<evidence type="ECO:0000259" key="9">
    <source>
        <dbReference type="Pfam" id="PF00675"/>
    </source>
</evidence>
<dbReference type="Pfam" id="PF16187">
    <property type="entry name" value="Peptidase_M16_M"/>
    <property type="match status" value="1"/>
</dbReference>
<feature type="domain" description="Peptidase M16 middle/third" evidence="11">
    <location>
        <begin position="410"/>
        <end position="689"/>
    </location>
</feature>
<comment type="cofactor">
    <cofactor evidence="1">
        <name>Zn(2+)</name>
        <dbReference type="ChEBI" id="CHEBI:29105"/>
    </cofactor>
</comment>
<keyword evidence="5" id="KW-0378">Hydrolase</keyword>
<keyword evidence="6" id="KW-0862">Zinc</keyword>
<dbReference type="PROSITE" id="PS00143">
    <property type="entry name" value="INSULINASE"/>
    <property type="match status" value="1"/>
</dbReference>
<evidence type="ECO:0000256" key="6">
    <source>
        <dbReference type="ARBA" id="ARBA00022833"/>
    </source>
</evidence>
<keyword evidence="13" id="KW-1185">Reference proteome</keyword>
<dbReference type="InterPro" id="IPR011765">
    <property type="entry name" value="Pept_M16_N"/>
</dbReference>
<dbReference type="GO" id="GO:0046872">
    <property type="term" value="F:metal ion binding"/>
    <property type="evidence" value="ECO:0007669"/>
    <property type="project" value="UniProtKB-KW"/>
</dbReference>
<name>A0A1J1HKS5_9DIPT</name>
<feature type="domain" description="Peptidase M16 N-terminal" evidence="9">
    <location>
        <begin position="66"/>
        <end position="184"/>
    </location>
</feature>
<evidence type="ECO:0000259" key="10">
    <source>
        <dbReference type="Pfam" id="PF05193"/>
    </source>
</evidence>
<dbReference type="OrthoDB" id="952271at2759"/>
<dbReference type="InterPro" id="IPR007863">
    <property type="entry name" value="Peptidase_M16_C"/>
</dbReference>
<dbReference type="Gene3D" id="3.30.830.10">
    <property type="entry name" value="Metalloenzyme, LuxS/M16 peptidase-like"/>
    <property type="match status" value="4"/>
</dbReference>
<sequence>MTITKQVKETKKALTKPQRMFINIMNQVEILKSPVQSEGDKKQYRLIKLPNGLKALLIHKPENSSSESNESLAAASLMVGVGSFDDPPPIWGLAHFLEHMLFLGSEKYPDDGEYNDFITANGGSSNAFTQTEDTTYYFEVNEKAFPEALDRFAQQFISSLLLRDSINREREAVDSEFRMSAGYDSRRIPEVMKSFINKNHPGSRFKSGNIETLKNNISDDDLYTALRDLFSKYVANVMYLSVQSKRSLDELQNLVVEKFSDLKSGIVASKTEMSLDEIFKPQFYTKMVFIKPISKVNKLYMSWYLNSLDRHYKVNPLAYLKHIFNHESEGSIAKLLFEKKFATHVNFSSLFENSMFSVARLSVELTDDGLENVDLILKDIFSYLLMIKESSVKEHERLYNEYKEKSMLKFKFHKELSPRKNVTDSVNGIKYFEETDILKDENSLNEFDEKVIFDVINFLNKRKFNLTIVTNEHESFNKKEKYFGVEFDEIDFPEKYQRLWDERTLNPEFFLEKPNPYKATNFEIYENVEESPKYPVKIYESDIYEVWHKLDNIYKLPYGIVCINMISSERLSSLRNNLLLILFDELATDHFSKKFSQARNVGYQIYLNVSETGYYVELSGFNEKLPLIVQQAINELITFMDSTDESTFQLKISELKKIYLNNISRPSSISRDYVSKITKETSLLRLEKYHMLESISLDDVKKFFQLYFHQLKVQVLIQGNVTKMKALEIVETMENKLTCVPLDNNYEPKPRVIQLPGGSSAMRLIASMSEDDNSVSKIYYQIGPITIQRNSLLKLLRGVLKSHAFEYLRTKEQLGYNVGLQSDDNEGVLSLEVNVYSQENKHNFTEVLEKMNFFIDNIAAKLIKELSDDDFNTIKTGIIRSLIAPKERLSQEVSENWNAILKLNYFFDRDQICAEFIKNVSKEELQEFFNSITGGVNMRKLIVQVIGNTESKEVIKEKIKNLEPTVGIKTEGLTDTERIITNISEFQRGVPFYPSVYFKNE</sequence>
<keyword evidence="4" id="KW-0479">Metal-binding</keyword>
<dbReference type="Pfam" id="PF00675">
    <property type="entry name" value="Peptidase_M16"/>
    <property type="match status" value="1"/>
</dbReference>
<evidence type="ECO:0000313" key="13">
    <source>
        <dbReference type="Proteomes" id="UP000183832"/>
    </source>
</evidence>
<dbReference type="InterPro" id="IPR050626">
    <property type="entry name" value="Peptidase_M16"/>
</dbReference>
<evidence type="ECO:0000256" key="8">
    <source>
        <dbReference type="RuleBase" id="RU004447"/>
    </source>
</evidence>
<evidence type="ECO:0000256" key="2">
    <source>
        <dbReference type="ARBA" id="ARBA00007261"/>
    </source>
</evidence>
<dbReference type="AlphaFoldDB" id="A0A1J1HKS5"/>
<feature type="domain" description="Peptidase M16 C-terminal" evidence="10">
    <location>
        <begin position="694"/>
        <end position="876"/>
    </location>
</feature>
<organism evidence="12 13">
    <name type="scientific">Clunio marinus</name>
    <dbReference type="NCBI Taxonomy" id="568069"/>
    <lineage>
        <taxon>Eukaryota</taxon>
        <taxon>Metazoa</taxon>
        <taxon>Ecdysozoa</taxon>
        <taxon>Arthropoda</taxon>
        <taxon>Hexapoda</taxon>
        <taxon>Insecta</taxon>
        <taxon>Pterygota</taxon>
        <taxon>Neoptera</taxon>
        <taxon>Endopterygota</taxon>
        <taxon>Diptera</taxon>
        <taxon>Nematocera</taxon>
        <taxon>Chironomoidea</taxon>
        <taxon>Chironomidae</taxon>
        <taxon>Clunio</taxon>
    </lineage>
</organism>
<dbReference type="FunFam" id="3.30.830.10:FF:000012">
    <property type="entry name" value="Protease 3"/>
    <property type="match status" value="1"/>
</dbReference>
<dbReference type="GO" id="GO:0006508">
    <property type="term" value="P:proteolysis"/>
    <property type="evidence" value="ECO:0007669"/>
    <property type="project" value="UniProtKB-KW"/>
</dbReference>